<feature type="domain" description="Integrase zinc-binding" evidence="2">
    <location>
        <begin position="357"/>
        <end position="414"/>
    </location>
</feature>
<comment type="caution">
    <text evidence="3">The sequence shown here is derived from an EMBL/GenBank/DDBJ whole genome shotgun (WGS) entry which is preliminary data.</text>
</comment>
<reference evidence="3" key="1">
    <citation type="submission" date="2021-02" db="EMBL/GenBank/DDBJ databases">
        <authorList>
            <person name="Nowell W R."/>
        </authorList>
    </citation>
    <scope>NUCLEOTIDE SEQUENCE</scope>
</reference>
<dbReference type="Proteomes" id="UP000663864">
    <property type="component" value="Unassembled WGS sequence"/>
</dbReference>
<dbReference type="Pfam" id="PF08284">
    <property type="entry name" value="RVP_2"/>
    <property type="match status" value="1"/>
</dbReference>
<dbReference type="AlphaFoldDB" id="A0A815G7D8"/>
<evidence type="ECO:0000313" key="4">
    <source>
        <dbReference type="Proteomes" id="UP000663864"/>
    </source>
</evidence>
<evidence type="ECO:0000259" key="2">
    <source>
        <dbReference type="Pfam" id="PF17921"/>
    </source>
</evidence>
<dbReference type="Pfam" id="PF17921">
    <property type="entry name" value="Integrase_H2C2"/>
    <property type="match status" value="1"/>
</dbReference>
<evidence type="ECO:0000256" key="1">
    <source>
        <dbReference type="SAM" id="MobiDB-lite"/>
    </source>
</evidence>
<dbReference type="FunFam" id="1.10.340.70:FF:000001">
    <property type="entry name" value="Retrovirus-related Pol polyprotein from transposon gypsy-like Protein"/>
    <property type="match status" value="1"/>
</dbReference>
<feature type="compositionally biased region" description="Low complexity" evidence="1">
    <location>
        <begin position="280"/>
        <end position="293"/>
    </location>
</feature>
<accession>A0A815G7D8</accession>
<dbReference type="PANTHER" id="PTHR47266">
    <property type="entry name" value="ENDONUCLEASE-RELATED"/>
    <property type="match status" value="1"/>
</dbReference>
<dbReference type="EMBL" id="CAJNOT010002669">
    <property type="protein sequence ID" value="CAF1334892.1"/>
    <property type="molecule type" value="Genomic_DNA"/>
</dbReference>
<protein>
    <recommendedName>
        <fullName evidence="2">Integrase zinc-binding domain-containing protein</fullName>
    </recommendedName>
</protein>
<gene>
    <name evidence="3" type="ORF">ZHD862_LOCUS29728</name>
</gene>
<dbReference type="SUPFAM" id="SSF50630">
    <property type="entry name" value="Acid proteases"/>
    <property type="match status" value="1"/>
</dbReference>
<dbReference type="InterPro" id="IPR021109">
    <property type="entry name" value="Peptidase_aspartic_dom_sf"/>
</dbReference>
<dbReference type="InterPro" id="IPR041588">
    <property type="entry name" value="Integrase_H2C2"/>
</dbReference>
<dbReference type="InterPro" id="IPR052160">
    <property type="entry name" value="Gypsy_RT_Integrase-like"/>
</dbReference>
<organism evidence="3 4">
    <name type="scientific">Rotaria sordida</name>
    <dbReference type="NCBI Taxonomy" id="392033"/>
    <lineage>
        <taxon>Eukaryota</taxon>
        <taxon>Metazoa</taxon>
        <taxon>Spiralia</taxon>
        <taxon>Gnathifera</taxon>
        <taxon>Rotifera</taxon>
        <taxon>Eurotatoria</taxon>
        <taxon>Bdelloidea</taxon>
        <taxon>Philodinida</taxon>
        <taxon>Philodinidae</taxon>
        <taxon>Rotaria</taxon>
    </lineage>
</organism>
<dbReference type="CDD" id="cd00303">
    <property type="entry name" value="retropepsin_like"/>
    <property type="match status" value="1"/>
</dbReference>
<feature type="region of interest" description="Disordered" evidence="1">
    <location>
        <begin position="274"/>
        <end position="296"/>
    </location>
</feature>
<proteinExistence type="predicted"/>
<evidence type="ECO:0000313" key="3">
    <source>
        <dbReference type="EMBL" id="CAF1334892.1"/>
    </source>
</evidence>
<name>A0A815G7D8_9BILA</name>
<sequence>MPMKVMFDSGASSSFIKKSALKRTKLLPISYNQQRYLMADGYTTFEVCGYVKVFIEFNQIKTSIIVGVVNSLCTDCILGMDYINKYKINLNNKEKQLEIYTSNDKTIIPMKNKNYKIKVICQLINSTYIYPYQAKRIKIVTQICSGQISFSPAYHLIHKKGLITLHSSISIINHVAWISVYNPTGKLCYLKQNIIVGLASPLSSTTPVSTIFDLSTTDKLDQYQIQSLTSICEQNIMPLIQYETTDRKLRKHVKNISPLVSAVTTRVQRKAPFHQLSPKNSNLSSEETSSLDDQPLQEEGHEFNVLTMAAAQKTDKLYQEKVLELRKNITNCSYILDDGILYKLFKRGVFTQKLIYVPRSVLNQLLNAYHNTRSAAHFGYYRTYYQLKDKYWWPDMKTTIKNYIQSCLKCQKFNIDRRQYVTTPFSPYQFQFGRQRNLSLDKPTTTYPFSKPNDYFPDFTRILSNCHQKAKTHMNQSQNYNRTFDRNRIDMYYNVGNQQLKRISHSPSKSSAIYSNSMIIIKQQHPTQ</sequence>
<dbReference type="Gene3D" id="1.10.340.70">
    <property type="match status" value="1"/>
</dbReference>
<dbReference type="Gene3D" id="2.40.70.10">
    <property type="entry name" value="Acid Proteases"/>
    <property type="match status" value="1"/>
</dbReference>